<reference evidence="3 5" key="2">
    <citation type="submission" date="2018-06" db="EMBL/GenBank/DDBJ databases">
        <authorList>
            <consortium name="Pathogen Informatics"/>
            <person name="Doyle S."/>
        </authorList>
    </citation>
    <scope>NUCLEOTIDE SEQUENCE [LARGE SCALE GENOMIC DNA]</scope>
    <source>
        <strain evidence="3 5">NCTC12438</strain>
    </source>
</reference>
<dbReference type="GO" id="GO:0043565">
    <property type="term" value="F:sequence-specific DNA binding"/>
    <property type="evidence" value="ECO:0007669"/>
    <property type="project" value="TreeGrafter"/>
</dbReference>
<dbReference type="EMBL" id="UGNX01000001">
    <property type="protein sequence ID" value="STX34887.1"/>
    <property type="molecule type" value="Genomic_DNA"/>
</dbReference>
<dbReference type="InterPro" id="IPR036515">
    <property type="entry name" value="Transposase_17_sf"/>
</dbReference>
<dbReference type="RefSeq" id="WP_058463347.1">
    <property type="nucleotide sequence ID" value="NZ_CAAAHQ010000006.1"/>
</dbReference>
<dbReference type="STRING" id="28085.Lcin_0092"/>
<dbReference type="InterPro" id="IPR052715">
    <property type="entry name" value="RAYT_transposase"/>
</dbReference>
<dbReference type="GO" id="GO:0004803">
    <property type="term" value="F:transposase activity"/>
    <property type="evidence" value="ECO:0007669"/>
    <property type="project" value="InterPro"/>
</dbReference>
<keyword evidence="4" id="KW-1185">Reference proteome</keyword>
<dbReference type="PANTHER" id="PTHR36966:SF1">
    <property type="entry name" value="REP-ASSOCIATED TYROSINE TRANSPOSASE"/>
    <property type="match status" value="1"/>
</dbReference>
<protein>
    <submittedName>
        <fullName evidence="2">Transposase IS200 like protein</fullName>
    </submittedName>
    <submittedName>
        <fullName evidence="3">Transposase and inactivated derivatives</fullName>
    </submittedName>
</protein>
<name>A0A378II17_9GAMM</name>
<dbReference type="SUPFAM" id="SSF143422">
    <property type="entry name" value="Transposase IS200-like"/>
    <property type="match status" value="1"/>
</dbReference>
<organism evidence="3 5">
    <name type="scientific">Legionella cincinnatiensis</name>
    <dbReference type="NCBI Taxonomy" id="28085"/>
    <lineage>
        <taxon>Bacteria</taxon>
        <taxon>Pseudomonadati</taxon>
        <taxon>Pseudomonadota</taxon>
        <taxon>Gammaproteobacteria</taxon>
        <taxon>Legionellales</taxon>
        <taxon>Legionellaceae</taxon>
        <taxon>Legionella</taxon>
    </lineage>
</organism>
<dbReference type="PANTHER" id="PTHR36966">
    <property type="entry name" value="REP-ASSOCIATED TYROSINE TRANSPOSASE"/>
    <property type="match status" value="1"/>
</dbReference>
<dbReference type="EMBL" id="LNXX01000002">
    <property type="protein sequence ID" value="KTC93907.1"/>
    <property type="molecule type" value="Genomic_DNA"/>
</dbReference>
<evidence type="ECO:0000259" key="1">
    <source>
        <dbReference type="SMART" id="SM01321"/>
    </source>
</evidence>
<reference evidence="2 4" key="1">
    <citation type="submission" date="2015-11" db="EMBL/GenBank/DDBJ databases">
        <title>Genomic analysis of 38 Legionella species identifies large and diverse effector repertoires.</title>
        <authorList>
            <person name="Burstein D."/>
            <person name="Amaro F."/>
            <person name="Zusman T."/>
            <person name="Lifshitz Z."/>
            <person name="Cohen O."/>
            <person name="Gilbert J.A."/>
            <person name="Pupko T."/>
            <person name="Shuman H.A."/>
            <person name="Segal G."/>
        </authorList>
    </citation>
    <scope>NUCLEOTIDE SEQUENCE [LARGE SCALE GENOMIC DNA]</scope>
    <source>
        <strain evidence="2 4">CDC#72-OH-14</strain>
    </source>
</reference>
<evidence type="ECO:0000313" key="5">
    <source>
        <dbReference type="Proteomes" id="UP000255316"/>
    </source>
</evidence>
<dbReference type="Pfam" id="PF01797">
    <property type="entry name" value="Y1_Tnp"/>
    <property type="match status" value="1"/>
</dbReference>
<sequence>MVNYRRDKTRGGTYFFTLALKDRTSKVLTNNIASLRRSFRRARRNNFFIIKAIVVLPEHMHLLMELPEEDADYSTRLRQIKTYFLHELLSAGAPLLKNQKNEYNLWQRRFWEHRIRNESDFCAHVNYIHFNPVKHGWVKEVIDWPYSSFHKYVREGMLPKSWSGKLMDDFNFGE</sequence>
<dbReference type="Gene3D" id="3.30.70.1290">
    <property type="entry name" value="Transposase IS200-like"/>
    <property type="match status" value="1"/>
</dbReference>
<evidence type="ECO:0000313" key="3">
    <source>
        <dbReference type="EMBL" id="STX34887.1"/>
    </source>
</evidence>
<dbReference type="GO" id="GO:0006313">
    <property type="term" value="P:DNA transposition"/>
    <property type="evidence" value="ECO:0007669"/>
    <property type="project" value="InterPro"/>
</dbReference>
<dbReference type="OrthoDB" id="9794403at2"/>
<proteinExistence type="predicted"/>
<dbReference type="Proteomes" id="UP000054854">
    <property type="component" value="Unassembled WGS sequence"/>
</dbReference>
<evidence type="ECO:0000313" key="2">
    <source>
        <dbReference type="EMBL" id="KTC93907.1"/>
    </source>
</evidence>
<dbReference type="Proteomes" id="UP000255316">
    <property type="component" value="Unassembled WGS sequence"/>
</dbReference>
<dbReference type="AlphaFoldDB" id="A0A378II17"/>
<evidence type="ECO:0000313" key="4">
    <source>
        <dbReference type="Proteomes" id="UP000054854"/>
    </source>
</evidence>
<accession>A0A378II17</accession>
<feature type="domain" description="Transposase IS200-like" evidence="1">
    <location>
        <begin position="9"/>
        <end position="131"/>
    </location>
</feature>
<dbReference type="NCBIfam" id="NF047646">
    <property type="entry name" value="REP_Tyr_transpos"/>
    <property type="match status" value="1"/>
</dbReference>
<gene>
    <name evidence="2" type="ORF">Lcin_0092</name>
    <name evidence="3" type="ORF">NCTC12438_01497</name>
</gene>
<dbReference type="SMART" id="SM01321">
    <property type="entry name" value="Y1_Tnp"/>
    <property type="match status" value="1"/>
</dbReference>
<dbReference type="InterPro" id="IPR002686">
    <property type="entry name" value="Transposase_17"/>
</dbReference>